<keyword evidence="1" id="KW-0663">Pyridoxal phosphate</keyword>
<dbReference type="Gene3D" id="3.90.1150.10">
    <property type="entry name" value="Aspartate Aminotransferase, domain 1"/>
    <property type="match status" value="1"/>
</dbReference>
<dbReference type="InterPro" id="IPR049316">
    <property type="entry name" value="GDC-P_C"/>
</dbReference>
<proteinExistence type="predicted"/>
<evidence type="ECO:0000256" key="1">
    <source>
        <dbReference type="ARBA" id="ARBA00022898"/>
    </source>
</evidence>
<dbReference type="InterPro" id="IPR015422">
    <property type="entry name" value="PyrdxlP-dep_Trfase_small"/>
</dbReference>
<feature type="non-terminal residue" evidence="3">
    <location>
        <position position="1"/>
    </location>
</feature>
<reference evidence="3" key="1">
    <citation type="submission" date="2020-01" db="EMBL/GenBank/DDBJ databases">
        <title>Insect and environment-associated Actinomycetes.</title>
        <authorList>
            <person name="Currrie C."/>
            <person name="Chevrette M."/>
            <person name="Carlson C."/>
            <person name="Stubbendieck R."/>
            <person name="Wendt-Pienkowski E."/>
        </authorList>
    </citation>
    <scope>NUCLEOTIDE SEQUENCE</scope>
    <source>
        <strain evidence="3">SID7499</strain>
    </source>
</reference>
<dbReference type="AlphaFoldDB" id="A0A6G3XXU2"/>
<organism evidence="3">
    <name type="scientific">Streptomyces sp. SID7499</name>
    <dbReference type="NCBI Taxonomy" id="2706086"/>
    <lineage>
        <taxon>Bacteria</taxon>
        <taxon>Bacillati</taxon>
        <taxon>Actinomycetota</taxon>
        <taxon>Actinomycetes</taxon>
        <taxon>Kitasatosporales</taxon>
        <taxon>Streptomycetaceae</taxon>
        <taxon>Streptomyces</taxon>
    </lineage>
</organism>
<protein>
    <recommendedName>
        <fullName evidence="2">Glycine dehydrogenase C-terminal domain-containing protein</fullName>
    </recommendedName>
</protein>
<dbReference type="PANTHER" id="PTHR11773:SF1">
    <property type="entry name" value="GLYCINE DEHYDROGENASE (DECARBOXYLATING), MITOCHONDRIAL"/>
    <property type="match status" value="1"/>
</dbReference>
<name>A0A6G3XXU2_9ACTN</name>
<dbReference type="EMBL" id="JAAGMN010009743">
    <property type="protein sequence ID" value="NEE22402.1"/>
    <property type="molecule type" value="Genomic_DNA"/>
</dbReference>
<sequence>AGTLMIEPTESEDLAELDRFCDTMIAIRAEIEKVASGEWSEDDNPLSNAPHTAAALGGDWDHGYSREEAVFPAGVSAADKYWPPVRR</sequence>
<dbReference type="GO" id="GO:0005829">
    <property type="term" value="C:cytosol"/>
    <property type="evidence" value="ECO:0007669"/>
    <property type="project" value="TreeGrafter"/>
</dbReference>
<feature type="domain" description="Glycine dehydrogenase C-terminal" evidence="2">
    <location>
        <begin position="1"/>
        <end position="51"/>
    </location>
</feature>
<feature type="non-terminal residue" evidence="3">
    <location>
        <position position="87"/>
    </location>
</feature>
<dbReference type="InterPro" id="IPR020581">
    <property type="entry name" value="GDC_P"/>
</dbReference>
<dbReference type="GO" id="GO:0004375">
    <property type="term" value="F:glycine dehydrogenase (decarboxylating) activity"/>
    <property type="evidence" value="ECO:0007669"/>
    <property type="project" value="InterPro"/>
</dbReference>
<comment type="caution">
    <text evidence="3">The sequence shown here is derived from an EMBL/GenBank/DDBJ whole genome shotgun (WGS) entry which is preliminary data.</text>
</comment>
<accession>A0A6G3XXU2</accession>
<dbReference type="GO" id="GO:0005960">
    <property type="term" value="C:glycine cleavage complex"/>
    <property type="evidence" value="ECO:0007669"/>
    <property type="project" value="TreeGrafter"/>
</dbReference>
<dbReference type="GO" id="GO:0019464">
    <property type="term" value="P:glycine decarboxylation via glycine cleavage system"/>
    <property type="evidence" value="ECO:0007669"/>
    <property type="project" value="TreeGrafter"/>
</dbReference>
<dbReference type="Pfam" id="PF21478">
    <property type="entry name" value="GcvP2_C"/>
    <property type="match status" value="1"/>
</dbReference>
<dbReference type="PANTHER" id="PTHR11773">
    <property type="entry name" value="GLYCINE DEHYDROGENASE, DECARBOXYLATING"/>
    <property type="match status" value="1"/>
</dbReference>
<evidence type="ECO:0000259" key="2">
    <source>
        <dbReference type="Pfam" id="PF21478"/>
    </source>
</evidence>
<dbReference type="GO" id="GO:0030170">
    <property type="term" value="F:pyridoxal phosphate binding"/>
    <property type="evidence" value="ECO:0007669"/>
    <property type="project" value="TreeGrafter"/>
</dbReference>
<dbReference type="GO" id="GO:0016594">
    <property type="term" value="F:glycine binding"/>
    <property type="evidence" value="ECO:0007669"/>
    <property type="project" value="TreeGrafter"/>
</dbReference>
<evidence type="ECO:0000313" key="3">
    <source>
        <dbReference type="EMBL" id="NEE22402.1"/>
    </source>
</evidence>
<gene>
    <name evidence="3" type="ORF">G3M58_90070</name>
</gene>